<dbReference type="AlphaFoldDB" id="A0A0C3QUC7"/>
<feature type="compositionally biased region" description="Polar residues" evidence="1">
    <location>
        <begin position="61"/>
        <end position="71"/>
    </location>
</feature>
<evidence type="ECO:0000256" key="1">
    <source>
        <dbReference type="SAM" id="MobiDB-lite"/>
    </source>
</evidence>
<organism evidence="2 3">
    <name type="scientific">Tulasnella calospora MUT 4182</name>
    <dbReference type="NCBI Taxonomy" id="1051891"/>
    <lineage>
        <taxon>Eukaryota</taxon>
        <taxon>Fungi</taxon>
        <taxon>Dikarya</taxon>
        <taxon>Basidiomycota</taxon>
        <taxon>Agaricomycotina</taxon>
        <taxon>Agaricomycetes</taxon>
        <taxon>Cantharellales</taxon>
        <taxon>Tulasnellaceae</taxon>
        <taxon>Tulasnella</taxon>
    </lineage>
</organism>
<proteinExistence type="predicted"/>
<evidence type="ECO:0000313" key="2">
    <source>
        <dbReference type="EMBL" id="KIO32971.1"/>
    </source>
</evidence>
<sequence length="185" mass="20335">MKLIGGCLPHAEEGYEVSNQVCIEWAICVASVALLEVNLMANLTVIKSKRFGDGFYEWTQRNRQESGNPNGLAQLPRPPPPPPLRLPQTDLWPPEPELVYDTPAAGPNYTETLKTLDQASSSPRATSSSTFGVDPPTSDSLPVQPNPTRPQQSTHTRNTNYSAPVYYRPQYYKDPEEYGIGGGCA</sequence>
<dbReference type="EMBL" id="KN822951">
    <property type="protein sequence ID" value="KIO32971.1"/>
    <property type="molecule type" value="Genomic_DNA"/>
</dbReference>
<feature type="region of interest" description="Disordered" evidence="1">
    <location>
        <begin position="61"/>
        <end position="168"/>
    </location>
</feature>
<evidence type="ECO:0000313" key="3">
    <source>
        <dbReference type="Proteomes" id="UP000054248"/>
    </source>
</evidence>
<gene>
    <name evidence="2" type="ORF">M407DRAFT_91102</name>
</gene>
<name>A0A0C3QUC7_9AGAM</name>
<feature type="compositionally biased region" description="Polar residues" evidence="1">
    <location>
        <begin position="149"/>
        <end position="162"/>
    </location>
</feature>
<dbReference type="HOGENOM" id="CLU_1462365_0_0_1"/>
<protein>
    <submittedName>
        <fullName evidence="2">Uncharacterized protein</fullName>
    </submittedName>
</protein>
<accession>A0A0C3QUC7</accession>
<dbReference type="OrthoDB" id="3301911at2759"/>
<feature type="compositionally biased region" description="Low complexity" evidence="1">
    <location>
        <begin position="119"/>
        <end position="130"/>
    </location>
</feature>
<feature type="compositionally biased region" description="Polar residues" evidence="1">
    <location>
        <begin position="109"/>
        <end position="118"/>
    </location>
</feature>
<dbReference type="Proteomes" id="UP000054248">
    <property type="component" value="Unassembled WGS sequence"/>
</dbReference>
<keyword evidence="3" id="KW-1185">Reference proteome</keyword>
<reference evidence="3" key="2">
    <citation type="submission" date="2015-01" db="EMBL/GenBank/DDBJ databases">
        <title>Evolutionary Origins and Diversification of the Mycorrhizal Mutualists.</title>
        <authorList>
            <consortium name="DOE Joint Genome Institute"/>
            <consortium name="Mycorrhizal Genomics Consortium"/>
            <person name="Kohler A."/>
            <person name="Kuo A."/>
            <person name="Nagy L.G."/>
            <person name="Floudas D."/>
            <person name="Copeland A."/>
            <person name="Barry K.W."/>
            <person name="Cichocki N."/>
            <person name="Veneault-Fourrey C."/>
            <person name="LaButti K."/>
            <person name="Lindquist E.A."/>
            <person name="Lipzen A."/>
            <person name="Lundell T."/>
            <person name="Morin E."/>
            <person name="Murat C."/>
            <person name="Riley R."/>
            <person name="Ohm R."/>
            <person name="Sun H."/>
            <person name="Tunlid A."/>
            <person name="Henrissat B."/>
            <person name="Grigoriev I.V."/>
            <person name="Hibbett D.S."/>
            <person name="Martin F."/>
        </authorList>
    </citation>
    <scope>NUCLEOTIDE SEQUENCE [LARGE SCALE GENOMIC DNA]</scope>
    <source>
        <strain evidence="3">MUT 4182</strain>
    </source>
</reference>
<feature type="compositionally biased region" description="Pro residues" evidence="1">
    <location>
        <begin position="76"/>
        <end position="85"/>
    </location>
</feature>
<reference evidence="2 3" key="1">
    <citation type="submission" date="2014-04" db="EMBL/GenBank/DDBJ databases">
        <authorList>
            <consortium name="DOE Joint Genome Institute"/>
            <person name="Kuo A."/>
            <person name="Girlanda M."/>
            <person name="Perotto S."/>
            <person name="Kohler A."/>
            <person name="Nagy L.G."/>
            <person name="Floudas D."/>
            <person name="Copeland A."/>
            <person name="Barry K.W."/>
            <person name="Cichocki N."/>
            <person name="Veneault-Fourrey C."/>
            <person name="LaButti K."/>
            <person name="Lindquist E.A."/>
            <person name="Lipzen A."/>
            <person name="Lundell T."/>
            <person name="Morin E."/>
            <person name="Murat C."/>
            <person name="Sun H."/>
            <person name="Tunlid A."/>
            <person name="Henrissat B."/>
            <person name="Grigoriev I.V."/>
            <person name="Hibbett D.S."/>
            <person name="Martin F."/>
            <person name="Nordberg H.P."/>
            <person name="Cantor M.N."/>
            <person name="Hua S.X."/>
        </authorList>
    </citation>
    <scope>NUCLEOTIDE SEQUENCE [LARGE SCALE GENOMIC DNA]</scope>
    <source>
        <strain evidence="2 3">MUT 4182</strain>
    </source>
</reference>